<evidence type="ECO:0000313" key="5">
    <source>
        <dbReference type="Proteomes" id="UP001596492"/>
    </source>
</evidence>
<protein>
    <submittedName>
        <fullName evidence="4">TetR/AcrR family transcriptional regulator</fullName>
    </submittedName>
</protein>
<evidence type="ECO:0000256" key="1">
    <source>
        <dbReference type="ARBA" id="ARBA00023125"/>
    </source>
</evidence>
<comment type="caution">
    <text evidence="4">The sequence shown here is derived from an EMBL/GenBank/DDBJ whole genome shotgun (WGS) entry which is preliminary data.</text>
</comment>
<proteinExistence type="predicted"/>
<gene>
    <name evidence="4" type="ORF">ACFQS8_07885</name>
</gene>
<name>A0ABW2IK54_9PROT</name>
<evidence type="ECO:0000256" key="2">
    <source>
        <dbReference type="PROSITE-ProRule" id="PRU00335"/>
    </source>
</evidence>
<dbReference type="Proteomes" id="UP001596492">
    <property type="component" value="Unassembled WGS sequence"/>
</dbReference>
<dbReference type="RefSeq" id="WP_382166762.1">
    <property type="nucleotide sequence ID" value="NZ_JBHTBR010000004.1"/>
</dbReference>
<keyword evidence="1 2" id="KW-0238">DNA-binding</keyword>
<dbReference type="Pfam" id="PF17940">
    <property type="entry name" value="TetR_C_31"/>
    <property type="match status" value="1"/>
</dbReference>
<dbReference type="EMBL" id="JBHTBR010000004">
    <property type="protein sequence ID" value="MFC7291531.1"/>
    <property type="molecule type" value="Genomic_DNA"/>
</dbReference>
<accession>A0ABW2IK54</accession>
<reference evidence="5" key="1">
    <citation type="journal article" date="2019" name="Int. J. Syst. Evol. Microbiol.">
        <title>The Global Catalogue of Microorganisms (GCM) 10K type strain sequencing project: providing services to taxonomists for standard genome sequencing and annotation.</title>
        <authorList>
            <consortium name="The Broad Institute Genomics Platform"/>
            <consortium name="The Broad Institute Genome Sequencing Center for Infectious Disease"/>
            <person name="Wu L."/>
            <person name="Ma J."/>
        </authorList>
    </citation>
    <scope>NUCLEOTIDE SEQUENCE [LARGE SCALE GENOMIC DNA]</scope>
    <source>
        <strain evidence="5">CCUG 51308</strain>
    </source>
</reference>
<dbReference type="InterPro" id="IPR041583">
    <property type="entry name" value="TetR_C_31"/>
</dbReference>
<dbReference type="Gene3D" id="1.10.357.10">
    <property type="entry name" value="Tetracycline Repressor, domain 2"/>
    <property type="match status" value="1"/>
</dbReference>
<evidence type="ECO:0000259" key="3">
    <source>
        <dbReference type="PROSITE" id="PS50977"/>
    </source>
</evidence>
<dbReference type="SUPFAM" id="SSF46689">
    <property type="entry name" value="Homeodomain-like"/>
    <property type="match status" value="1"/>
</dbReference>
<dbReference type="InterPro" id="IPR009057">
    <property type="entry name" value="Homeodomain-like_sf"/>
</dbReference>
<dbReference type="Pfam" id="PF00440">
    <property type="entry name" value="TetR_N"/>
    <property type="match status" value="1"/>
</dbReference>
<keyword evidence="5" id="KW-1185">Reference proteome</keyword>
<evidence type="ECO:0000313" key="4">
    <source>
        <dbReference type="EMBL" id="MFC7291531.1"/>
    </source>
</evidence>
<feature type="DNA-binding region" description="H-T-H motif" evidence="2">
    <location>
        <begin position="29"/>
        <end position="48"/>
    </location>
</feature>
<organism evidence="4 5">
    <name type="scientific">Hirschia litorea</name>
    <dbReference type="NCBI Taxonomy" id="1199156"/>
    <lineage>
        <taxon>Bacteria</taxon>
        <taxon>Pseudomonadati</taxon>
        <taxon>Pseudomonadota</taxon>
        <taxon>Alphaproteobacteria</taxon>
        <taxon>Hyphomonadales</taxon>
        <taxon>Hyphomonadaceae</taxon>
        <taxon>Hirschia</taxon>
    </lineage>
</organism>
<dbReference type="PROSITE" id="PS50977">
    <property type="entry name" value="HTH_TETR_2"/>
    <property type="match status" value="1"/>
</dbReference>
<feature type="domain" description="HTH tetR-type" evidence="3">
    <location>
        <begin position="6"/>
        <end position="66"/>
    </location>
</feature>
<sequence>MSSSKPDRRLLILQAAVKLLSDKGIIGLTHRAVDAQARIPQGSTTYYYPKKNDLLRAAAEHLAQELEKDCDALQVSFADIVAKQGMTAAIDHVANMLVTTIDEARHLFIARIELTLAAARDTELADMGHRLSDAGKRPIAFFVNLITNSENQPAIETCVSLLDGIALTYATGQAKHLTTTQITSVIKTIVTD</sequence>
<dbReference type="InterPro" id="IPR001647">
    <property type="entry name" value="HTH_TetR"/>
</dbReference>